<dbReference type="HOGENOM" id="CLU_1700193_0_0_2"/>
<protein>
    <submittedName>
        <fullName evidence="1">Carbon monoxide dehydrogenase subunit G</fullName>
    </submittedName>
</protein>
<dbReference type="OrthoDB" id="24617at2157"/>
<reference evidence="1 2" key="1">
    <citation type="submission" date="2007-10" db="EMBL/GenBank/DDBJ databases">
        <title>Complete sequence of Caldivirga maquilingensis IC-167.</title>
        <authorList>
            <consortium name="US DOE Joint Genome Institute"/>
            <person name="Copeland A."/>
            <person name="Lucas S."/>
            <person name="Lapidus A."/>
            <person name="Barry K."/>
            <person name="Glavina del Rio T."/>
            <person name="Dalin E."/>
            <person name="Tice H."/>
            <person name="Pitluck S."/>
            <person name="Saunders E."/>
            <person name="Brettin T."/>
            <person name="Bruce D."/>
            <person name="Detter J.C."/>
            <person name="Han C."/>
            <person name="Schmutz J."/>
            <person name="Larimer F."/>
            <person name="Land M."/>
            <person name="Hauser L."/>
            <person name="Kyrpides N."/>
            <person name="Ivanova N."/>
            <person name="Biddle J.F."/>
            <person name="Zhang Z."/>
            <person name="Fitz-Gibbon S.T."/>
            <person name="Lowe T.M."/>
            <person name="Saltikov C."/>
            <person name="House C.H."/>
            <person name="Richardson P."/>
        </authorList>
    </citation>
    <scope>NUCLEOTIDE SEQUENCE [LARGE SCALE GENOMIC DNA]</scope>
    <source>
        <strain evidence="2">ATCC 700844 / DSM 13496 / JCM 10307 / IC-167</strain>
    </source>
</reference>
<dbReference type="InterPro" id="IPR023393">
    <property type="entry name" value="START-like_dom_sf"/>
</dbReference>
<name>A8MAZ0_CALMQ</name>
<dbReference type="STRING" id="397948.Cmaq_1798"/>
<dbReference type="CDD" id="cd05018">
    <property type="entry name" value="CoxG"/>
    <property type="match status" value="1"/>
</dbReference>
<dbReference type="eggNOG" id="arCOG01927">
    <property type="taxonomic scope" value="Archaea"/>
</dbReference>
<dbReference type="InterPro" id="IPR010419">
    <property type="entry name" value="CO_DH_gsu"/>
</dbReference>
<keyword evidence="2" id="KW-1185">Reference proteome</keyword>
<dbReference type="Proteomes" id="UP000001137">
    <property type="component" value="Chromosome"/>
</dbReference>
<dbReference type="AlphaFoldDB" id="A8MAZ0"/>
<proteinExistence type="predicted"/>
<sequence length="154" mass="16691">MANLHYSGSFNLTKPPREVTGALSNLSLVIKCIPNVTSYELISESKAKVRFRVDLGDEVPVAELRRVTSDTVIEVTEASESSIRLRVNGRAAGSSIEVTLSIIVEPNNGGSRVNWSADAGLGRLLQMMGRFINIDSMVERIANDTINGIVKCLS</sequence>
<dbReference type="KEGG" id="cma:Cmaq_1798"/>
<organism evidence="1 2">
    <name type="scientific">Caldivirga maquilingensis (strain ATCC 700844 / DSM 13496 / JCM 10307 / IC-167)</name>
    <dbReference type="NCBI Taxonomy" id="397948"/>
    <lineage>
        <taxon>Archaea</taxon>
        <taxon>Thermoproteota</taxon>
        <taxon>Thermoprotei</taxon>
        <taxon>Thermoproteales</taxon>
        <taxon>Thermoproteaceae</taxon>
        <taxon>Caldivirga</taxon>
    </lineage>
</organism>
<dbReference type="Gene3D" id="3.30.530.20">
    <property type="match status" value="1"/>
</dbReference>
<evidence type="ECO:0000313" key="2">
    <source>
        <dbReference type="Proteomes" id="UP000001137"/>
    </source>
</evidence>
<dbReference type="SUPFAM" id="SSF55961">
    <property type="entry name" value="Bet v1-like"/>
    <property type="match status" value="1"/>
</dbReference>
<dbReference type="GeneID" id="5708821"/>
<accession>A8MAZ0</accession>
<dbReference type="Pfam" id="PF06240">
    <property type="entry name" value="COXG"/>
    <property type="match status" value="1"/>
</dbReference>
<evidence type="ECO:0000313" key="1">
    <source>
        <dbReference type="EMBL" id="ABW02619.1"/>
    </source>
</evidence>
<gene>
    <name evidence="1" type="ordered locus">Cmaq_1798</name>
</gene>
<dbReference type="EMBL" id="CP000852">
    <property type="protein sequence ID" value="ABW02619.1"/>
    <property type="molecule type" value="Genomic_DNA"/>
</dbReference>
<dbReference type="RefSeq" id="WP_012186838.1">
    <property type="nucleotide sequence ID" value="NC_009954.1"/>
</dbReference>